<dbReference type="Pfam" id="PF02779">
    <property type="entry name" value="Transket_pyr"/>
    <property type="match status" value="1"/>
</dbReference>
<feature type="domain" description="Transketolase-like pyrimidine-binding" evidence="15">
    <location>
        <begin position="392"/>
        <end position="563"/>
    </location>
</feature>
<dbReference type="CDD" id="cd02012">
    <property type="entry name" value="TPP_TK"/>
    <property type="match status" value="1"/>
</dbReference>
<comment type="cofactor">
    <cofactor evidence="12">
        <name>Mg(2+)</name>
        <dbReference type="ChEBI" id="CHEBI:18420"/>
    </cofactor>
    <text evidence="12">Binds 1 Mg(2+) ion per subunit. Can also utilize other divalent metal cations, such as Ca(2+), Mn(2+) and Co(2+).</text>
</comment>
<evidence type="ECO:0000256" key="1">
    <source>
        <dbReference type="ARBA" id="ARBA00001941"/>
    </source>
</evidence>
<feature type="binding site" evidence="10">
    <location>
        <position position="558"/>
    </location>
    <ligand>
        <name>substrate</name>
    </ligand>
</feature>
<feature type="region of interest" description="Disordered" evidence="14">
    <location>
        <begin position="1"/>
        <end position="24"/>
    </location>
</feature>
<dbReference type="InterPro" id="IPR005474">
    <property type="entry name" value="Transketolase_N"/>
</dbReference>
<feature type="binding site" evidence="10">
    <location>
        <position position="395"/>
    </location>
    <ligand>
        <name>substrate</name>
    </ligand>
</feature>
<feature type="binding site" evidence="11">
    <location>
        <position position="475"/>
    </location>
    <ligand>
        <name>thiamine diphosphate</name>
        <dbReference type="ChEBI" id="CHEBI:58937"/>
    </ligand>
</feature>
<keyword evidence="7 11" id="KW-0786">Thiamine pyrophosphate</keyword>
<feature type="binding site" evidence="10">
    <location>
        <position position="507"/>
    </location>
    <ligand>
        <name>substrate</name>
    </ligand>
</feature>
<feature type="binding site" evidence="11">
    <location>
        <position position="106"/>
    </location>
    <ligand>
        <name>thiamine diphosphate</name>
        <dbReference type="ChEBI" id="CHEBI:58937"/>
    </ligand>
</feature>
<feature type="site" description="Important for catalytic activity" evidence="13">
    <location>
        <position position="300"/>
    </location>
</feature>
<dbReference type="PANTHER" id="PTHR43522:SF2">
    <property type="entry name" value="TRANSKETOLASE 1-RELATED"/>
    <property type="match status" value="1"/>
</dbReference>
<dbReference type="PANTHER" id="PTHR43522">
    <property type="entry name" value="TRANSKETOLASE"/>
    <property type="match status" value="1"/>
</dbReference>
<reference evidence="16" key="1">
    <citation type="submission" date="2021-01" db="EMBL/GenBank/DDBJ databases">
        <authorList>
            <person name="Corre E."/>
            <person name="Pelletier E."/>
            <person name="Niang G."/>
            <person name="Scheremetjew M."/>
            <person name="Finn R."/>
            <person name="Kale V."/>
            <person name="Holt S."/>
            <person name="Cochrane G."/>
            <person name="Meng A."/>
            <person name="Brown T."/>
            <person name="Cohen L."/>
        </authorList>
    </citation>
    <scope>NUCLEOTIDE SEQUENCE</scope>
    <source>
        <strain evidence="16">CCMP1661</strain>
    </source>
</reference>
<evidence type="ECO:0000256" key="10">
    <source>
        <dbReference type="PIRSR" id="PIRSR605478-2"/>
    </source>
</evidence>
<evidence type="ECO:0000256" key="7">
    <source>
        <dbReference type="ARBA" id="ARBA00023052"/>
    </source>
</evidence>
<evidence type="ECO:0000313" key="16">
    <source>
        <dbReference type="EMBL" id="CAD9859474.1"/>
    </source>
</evidence>
<protein>
    <recommendedName>
        <fullName evidence="3">transketolase</fullName>
        <ecNumber evidence="3">2.2.1.1</ecNumber>
    </recommendedName>
</protein>
<organism evidence="16">
    <name type="scientific">Fibrocapsa japonica</name>
    <dbReference type="NCBI Taxonomy" id="94617"/>
    <lineage>
        <taxon>Eukaryota</taxon>
        <taxon>Sar</taxon>
        <taxon>Stramenopiles</taxon>
        <taxon>Ochrophyta</taxon>
        <taxon>Raphidophyceae</taxon>
        <taxon>Chattonellales</taxon>
        <taxon>Chattonellaceae</taxon>
        <taxon>Fibrocapsa</taxon>
    </lineage>
</organism>
<keyword evidence="5 12" id="KW-0479">Metal-binding</keyword>
<feature type="binding site" evidence="11">
    <location>
        <position position="300"/>
    </location>
    <ligand>
        <name>thiamine diphosphate</name>
        <dbReference type="ChEBI" id="CHEBI:58937"/>
    </ligand>
</feature>
<comment type="cofactor">
    <cofactor evidence="1">
        <name>Co(2+)</name>
        <dbReference type="ChEBI" id="CHEBI:48828"/>
    </cofactor>
</comment>
<dbReference type="AlphaFoldDB" id="A0A7S2UXK8"/>
<evidence type="ECO:0000256" key="12">
    <source>
        <dbReference type="PIRSR" id="PIRSR605478-4"/>
    </source>
</evidence>
<dbReference type="GO" id="GO:0004802">
    <property type="term" value="F:transketolase activity"/>
    <property type="evidence" value="ECO:0007669"/>
    <property type="project" value="UniProtKB-EC"/>
</dbReference>
<evidence type="ECO:0000256" key="4">
    <source>
        <dbReference type="ARBA" id="ARBA00022679"/>
    </source>
</evidence>
<evidence type="ECO:0000259" key="15">
    <source>
        <dbReference type="SMART" id="SM00861"/>
    </source>
</evidence>
<dbReference type="Gene3D" id="3.40.50.920">
    <property type="match status" value="1"/>
</dbReference>
<feature type="binding site" evidence="10">
    <location>
        <position position="511"/>
    </location>
    <ligand>
        <name>substrate</name>
    </ligand>
</feature>
<dbReference type="GO" id="GO:0046872">
    <property type="term" value="F:metal ion binding"/>
    <property type="evidence" value="ECO:0007669"/>
    <property type="project" value="UniProtKB-KW"/>
</dbReference>
<gene>
    <name evidence="16" type="ORF">FJAP1339_LOCUS1993</name>
</gene>
<dbReference type="EC" id="2.2.1.1" evidence="3"/>
<dbReference type="CDD" id="cd07033">
    <property type="entry name" value="TPP_PYR_DXS_TK_like"/>
    <property type="match status" value="1"/>
</dbReference>
<comment type="similarity">
    <text evidence="2">Belongs to the transketolase family.</text>
</comment>
<evidence type="ECO:0000256" key="11">
    <source>
        <dbReference type="PIRSR" id="PIRSR605478-3"/>
    </source>
</evidence>
<evidence type="ECO:0000256" key="14">
    <source>
        <dbReference type="SAM" id="MobiDB-lite"/>
    </source>
</evidence>
<evidence type="ECO:0000256" key="9">
    <source>
        <dbReference type="PIRSR" id="PIRSR605478-1"/>
    </source>
</evidence>
<feature type="binding site" evidence="11">
    <location>
        <position position="225"/>
    </location>
    <ligand>
        <name>thiamine diphosphate</name>
        <dbReference type="ChEBI" id="CHEBI:58937"/>
    </ligand>
</feature>
<evidence type="ECO:0000256" key="5">
    <source>
        <dbReference type="ARBA" id="ARBA00022723"/>
    </source>
</evidence>
<evidence type="ECO:0000256" key="6">
    <source>
        <dbReference type="ARBA" id="ARBA00022842"/>
    </source>
</evidence>
<dbReference type="InterPro" id="IPR049557">
    <property type="entry name" value="Transketolase_CS"/>
</dbReference>
<dbReference type="Pfam" id="PF22613">
    <property type="entry name" value="Transketolase_C_1"/>
    <property type="match status" value="1"/>
</dbReference>
<dbReference type="PROSITE" id="PS00801">
    <property type="entry name" value="TRANSKETOLASE_1"/>
    <property type="match status" value="1"/>
</dbReference>
<dbReference type="InterPro" id="IPR029061">
    <property type="entry name" value="THDP-binding"/>
</dbReference>
<dbReference type="EMBL" id="HBHR01004220">
    <property type="protein sequence ID" value="CAD9859474.1"/>
    <property type="molecule type" value="Transcribed_RNA"/>
</dbReference>
<dbReference type="NCBIfam" id="TIGR00232">
    <property type="entry name" value="tktlase_bact"/>
    <property type="match status" value="1"/>
</dbReference>
<comment type="catalytic activity">
    <reaction evidence="8">
        <text>D-sedoheptulose 7-phosphate + D-glyceraldehyde 3-phosphate = aldehydo-D-ribose 5-phosphate + D-xylulose 5-phosphate</text>
        <dbReference type="Rhea" id="RHEA:10508"/>
        <dbReference type="ChEBI" id="CHEBI:57483"/>
        <dbReference type="ChEBI" id="CHEBI:57737"/>
        <dbReference type="ChEBI" id="CHEBI:58273"/>
        <dbReference type="ChEBI" id="CHEBI:59776"/>
        <dbReference type="EC" id="2.2.1.1"/>
    </reaction>
</comment>
<feature type="binding site" evidence="10">
    <location>
        <position position="66"/>
    </location>
    <ligand>
        <name>substrate</name>
    </ligand>
</feature>
<feature type="binding site" evidence="11">
    <location>
        <begin position="154"/>
        <end position="156"/>
    </location>
    <ligand>
        <name>thiamine diphosphate</name>
        <dbReference type="ChEBI" id="CHEBI:58937"/>
    </ligand>
</feature>
<comment type="cofactor">
    <cofactor evidence="11">
        <name>thiamine diphosphate</name>
        <dbReference type="ChEBI" id="CHEBI:58937"/>
    </cofactor>
    <text evidence="11">Binds 1 thiamine pyrophosphate per subunit. During the reaction, the substrate forms a covalent intermediate with the cofactor.</text>
</comment>
<feature type="binding site" evidence="10">
    <location>
        <position position="300"/>
    </location>
    <ligand>
        <name>substrate</name>
    </ligand>
</feature>
<evidence type="ECO:0000256" key="3">
    <source>
        <dbReference type="ARBA" id="ARBA00013152"/>
    </source>
</evidence>
<dbReference type="InterPro" id="IPR009014">
    <property type="entry name" value="Transketo_C/PFOR_II"/>
</dbReference>
<dbReference type="SUPFAM" id="SSF52518">
    <property type="entry name" value="Thiamin diphosphate-binding fold (THDP-binding)"/>
    <property type="match status" value="2"/>
</dbReference>
<feature type="binding site" evidence="10">
    <location>
        <position position="422"/>
    </location>
    <ligand>
        <name>substrate</name>
    </ligand>
</feature>
<dbReference type="InterPro" id="IPR033247">
    <property type="entry name" value="Transketolase_fam"/>
</dbReference>
<dbReference type="InterPro" id="IPR055152">
    <property type="entry name" value="Transketolase-like_C_2"/>
</dbReference>
<feature type="binding site" evidence="12">
    <location>
        <position position="227"/>
    </location>
    <ligand>
        <name>Mg(2+)</name>
        <dbReference type="ChEBI" id="CHEBI:18420"/>
    </ligand>
</feature>
<keyword evidence="4" id="KW-0808">Transferase</keyword>
<feature type="binding site" evidence="11">
    <location>
        <position position="196"/>
    </location>
    <ligand>
        <name>thiamine diphosphate</name>
        <dbReference type="ChEBI" id="CHEBI:58937"/>
    </ligand>
</feature>
<dbReference type="GO" id="GO:0005829">
    <property type="term" value="C:cytosol"/>
    <property type="evidence" value="ECO:0007669"/>
    <property type="project" value="TreeGrafter"/>
</dbReference>
<dbReference type="Gene3D" id="3.40.50.970">
    <property type="match status" value="2"/>
</dbReference>
<feature type="binding site" evidence="12">
    <location>
        <position position="195"/>
    </location>
    <ligand>
        <name>Mg(2+)</name>
        <dbReference type="ChEBI" id="CHEBI:18420"/>
    </ligand>
</feature>
<evidence type="ECO:0000256" key="13">
    <source>
        <dbReference type="PIRSR" id="PIRSR605478-5"/>
    </source>
</evidence>
<keyword evidence="6 12" id="KW-0460">Magnesium</keyword>
<evidence type="ECO:0000256" key="8">
    <source>
        <dbReference type="ARBA" id="ARBA00049473"/>
    </source>
</evidence>
<feature type="binding site" evidence="12">
    <location>
        <position position="225"/>
    </location>
    <ligand>
        <name>Mg(2+)</name>
        <dbReference type="ChEBI" id="CHEBI:18420"/>
    </ligand>
</feature>
<proteinExistence type="inferred from homology"/>
<feature type="site" description="Important for catalytic activity" evidence="13">
    <location>
        <position position="66"/>
    </location>
</feature>
<dbReference type="SMART" id="SM00861">
    <property type="entry name" value="Transket_pyr"/>
    <property type="match status" value="1"/>
</dbReference>
<accession>A0A7S2UXK8</accession>
<name>A0A7S2UXK8_9STRA</name>
<sequence>MEFVDNVDIQRSPERSTDKVDMDAPESSKEVDFLFKDTINVQLSTKSVDTIRILSADMVERANSGHVGAAMGCAPMAHVLWRYIMDYSPANPKWANRDRFVLSNGHGCALQYSMLHLVGYEVSMDDLKAFRQLNSHTPGHPEHIHTPGVEVATGPLGQGISNAVGLAVAQAHMAAVFNRPGFPVIDNFTYAICGDGCLQEGVSSEASSMAGHMGLGRLIVLYDSNNITIDGDTELSFTEDVVMRYNSYGWHTQTVEDGTDLQSIADAITRAKHVTDRPSIIKVHTVIGHGSKNQGTACVHGNPLGDEDLKYVKDKFGFDPEQTFVVPEEVAADYGSMKAVGKEKYRTWQDMFAKYKELYGELAMEFERRMAGEVPENILDLLPTFTPEEKGKATRKHSYGALNCVAPKVPELVGGSADLTPSNLTWMECSSNFSPGNPEGRYLRYGIREHGMVAVANGMAAYGGVRPFVATFLNFIGYAMGAVRLSALSQFPVLFIMTHDSIALGEDGPTHQPIETLESLRAMPNLYTFRPADGNETSGCYACALSLTKSPSVLCMTRQTVPNLPGTDKAKVALGGYTVVQPSGAQKPDLIMVATGSEVHLCTAAAQVLDSDAKDVRRVRVVSMPCQELFDEQSEDYRLSVFTPGVPVLSVEAAGPHGWHKYAHAVWGINNRFGASGTSKDCLEYFGFTVENITEQAKKVIEFYSSRPAPSLVLRPQLDMTK</sequence>
<dbReference type="SUPFAM" id="SSF52922">
    <property type="entry name" value="TK C-terminal domain-like"/>
    <property type="match status" value="1"/>
</dbReference>
<feature type="compositionally biased region" description="Basic and acidic residues" evidence="14">
    <location>
        <begin position="11"/>
        <end position="24"/>
    </location>
</feature>
<feature type="binding site" evidence="10">
    <location>
        <position position="499"/>
    </location>
    <ligand>
        <name>substrate</name>
    </ligand>
</feature>
<feature type="active site" description="Proton donor" evidence="9">
    <location>
        <position position="449"/>
    </location>
</feature>
<dbReference type="GO" id="GO:0006098">
    <property type="term" value="P:pentose-phosphate shunt"/>
    <property type="evidence" value="ECO:0007669"/>
    <property type="project" value="TreeGrafter"/>
</dbReference>
<dbReference type="Pfam" id="PF00456">
    <property type="entry name" value="Transketolase_N"/>
    <property type="match status" value="1"/>
</dbReference>
<evidence type="ECO:0000256" key="2">
    <source>
        <dbReference type="ARBA" id="ARBA00007131"/>
    </source>
</evidence>
<dbReference type="InterPro" id="IPR005478">
    <property type="entry name" value="Transketolase_bac-like"/>
</dbReference>
<dbReference type="FunFam" id="3.40.50.970:FF:000003">
    <property type="entry name" value="Transketolase"/>
    <property type="match status" value="1"/>
</dbReference>
<dbReference type="InterPro" id="IPR005475">
    <property type="entry name" value="Transketolase-like_Pyr-bd"/>
</dbReference>
<dbReference type="FunFam" id="3.40.50.970:FF:000004">
    <property type="entry name" value="Transketolase"/>
    <property type="match status" value="1"/>
</dbReference>